<evidence type="ECO:0000313" key="2">
    <source>
        <dbReference type="EMBL" id="ABZ99557.1"/>
    </source>
</evidence>
<evidence type="ECO:0000256" key="1">
    <source>
        <dbReference type="SAM" id="SignalP"/>
    </source>
</evidence>
<evidence type="ECO:0000313" key="3">
    <source>
        <dbReference type="Proteomes" id="UP000001847"/>
    </source>
</evidence>
<feature type="chain" id="PRO_5002752788" evidence="1">
    <location>
        <begin position="20"/>
        <end position="142"/>
    </location>
</feature>
<dbReference type="EMBL" id="CP000787">
    <property type="protein sequence ID" value="ABZ99557.1"/>
    <property type="molecule type" value="Genomic_DNA"/>
</dbReference>
<dbReference type="STRING" id="456481.LEPBI_II0019"/>
<sequence>MFLKQWICFFFLLIFPLMGQSKSQHPCESLIDCDKKADLTSIHRKKITLLTTGINEFGKDETVQSLLPLYLKRSKSTLLEANGETGYTGEIVLKVSHKPEYRIGQFKKAEADLSFIEKNLSFCSPEQMKEYHLLKEMLDNSK</sequence>
<dbReference type="Proteomes" id="UP000001847">
    <property type="component" value="Chromosome II"/>
</dbReference>
<dbReference type="OrthoDB" id="331205at2"/>
<feature type="signal peptide" evidence="1">
    <location>
        <begin position="1"/>
        <end position="19"/>
    </location>
</feature>
<gene>
    <name evidence="2" type="ordered locus">LEPBI_II0019</name>
</gene>
<dbReference type="KEGG" id="lbi:LEPBI_II0019"/>
<dbReference type="AlphaFoldDB" id="B0STM3"/>
<organism evidence="2 3">
    <name type="scientific">Leptospira biflexa serovar Patoc (strain Patoc 1 / ATCC 23582 / Paris)</name>
    <dbReference type="NCBI Taxonomy" id="456481"/>
    <lineage>
        <taxon>Bacteria</taxon>
        <taxon>Pseudomonadati</taxon>
        <taxon>Spirochaetota</taxon>
        <taxon>Spirochaetia</taxon>
        <taxon>Leptospirales</taxon>
        <taxon>Leptospiraceae</taxon>
        <taxon>Leptospira</taxon>
    </lineage>
</organism>
<keyword evidence="1" id="KW-0732">Signal</keyword>
<protein>
    <submittedName>
        <fullName evidence="2">Uncharacterized protein</fullName>
    </submittedName>
</protein>
<reference evidence="2 3" key="1">
    <citation type="journal article" date="2008" name="PLoS ONE">
        <title>Genome sequence of the saprophyte Leptospira biflexa provides insights into the evolution of Leptospira and the pathogenesis of leptospirosis.</title>
        <authorList>
            <person name="Picardeau M."/>
            <person name="Bulach D.M."/>
            <person name="Bouchier C."/>
            <person name="Zuerner R.L."/>
            <person name="Zidane N."/>
            <person name="Wilson P.J."/>
            <person name="Creno S."/>
            <person name="Kuczek E.S."/>
            <person name="Bommezzadri S."/>
            <person name="Davis J.C."/>
            <person name="McGrath A."/>
            <person name="Johnson M.J."/>
            <person name="Boursaux-Eude C."/>
            <person name="Seemann T."/>
            <person name="Rouy Z."/>
            <person name="Coppel R.L."/>
            <person name="Rood J.I."/>
            <person name="Lajus A."/>
            <person name="Davies J.K."/>
            <person name="Medigue C."/>
            <person name="Adler B."/>
        </authorList>
    </citation>
    <scope>NUCLEOTIDE SEQUENCE [LARGE SCALE GENOMIC DNA]</scope>
    <source>
        <strain evidence="3">Patoc 1 / ATCC 23582 / Paris</strain>
    </source>
</reference>
<name>B0STM3_LEPBP</name>
<dbReference type="BioCyc" id="LBIF456481:LEPBI_RS17170-MONOMER"/>
<proteinExistence type="predicted"/>
<dbReference type="HOGENOM" id="CLU_1813413_0_0_12"/>
<keyword evidence="3" id="KW-1185">Reference proteome</keyword>
<accession>B0STM3</accession>